<protein>
    <recommendedName>
        <fullName evidence="3">Multidrug export protein MepA</fullName>
    </recommendedName>
</protein>
<keyword evidence="12" id="KW-1185">Reference proteome</keyword>
<feature type="transmembrane region" description="Helical" evidence="10">
    <location>
        <begin position="144"/>
        <end position="161"/>
    </location>
</feature>
<evidence type="ECO:0000256" key="5">
    <source>
        <dbReference type="ARBA" id="ARBA00022475"/>
    </source>
</evidence>
<dbReference type="InterPro" id="IPR045070">
    <property type="entry name" value="MATE_MepA-like"/>
</dbReference>
<evidence type="ECO:0000256" key="6">
    <source>
        <dbReference type="ARBA" id="ARBA00022692"/>
    </source>
</evidence>
<dbReference type="PANTHER" id="PTHR43823">
    <property type="entry name" value="SPORULATION PROTEIN YKVU"/>
    <property type="match status" value="1"/>
</dbReference>
<dbReference type="InterPro" id="IPR051327">
    <property type="entry name" value="MATE_MepA_subfamily"/>
</dbReference>
<evidence type="ECO:0000256" key="4">
    <source>
        <dbReference type="ARBA" id="ARBA00022448"/>
    </source>
</evidence>
<feature type="transmembrane region" description="Helical" evidence="10">
    <location>
        <begin position="246"/>
        <end position="272"/>
    </location>
</feature>
<comment type="caution">
    <text evidence="11">The sequence shown here is derived from an EMBL/GenBank/DDBJ whole genome shotgun (WGS) entry which is preliminary data.</text>
</comment>
<keyword evidence="6 10" id="KW-0812">Transmembrane</keyword>
<dbReference type="PANTHER" id="PTHR43823:SF3">
    <property type="entry name" value="MULTIDRUG EXPORT PROTEIN MEPA"/>
    <property type="match status" value="1"/>
</dbReference>
<gene>
    <name evidence="11" type="ORF">GCM10011505_14090</name>
</gene>
<comment type="subcellular location">
    <subcellularLocation>
        <location evidence="1">Cell inner membrane</location>
        <topology evidence="1">Multi-pass membrane protein</topology>
    </subcellularLocation>
</comment>
<dbReference type="EMBL" id="BMDZ01000011">
    <property type="protein sequence ID" value="GGB33852.1"/>
    <property type="molecule type" value="Genomic_DNA"/>
</dbReference>
<dbReference type="PIRSF" id="PIRSF006603">
    <property type="entry name" value="DinF"/>
    <property type="match status" value="1"/>
</dbReference>
<dbReference type="CDD" id="cd13143">
    <property type="entry name" value="MATE_MepA_like"/>
    <property type="match status" value="1"/>
</dbReference>
<feature type="transmembrane region" description="Helical" evidence="10">
    <location>
        <begin position="173"/>
        <end position="193"/>
    </location>
</feature>
<sequence>MSVGRAANAVENPFLTRPIGRLFLSNALPMVVVMSTGGLLNVVDGIFVGRLIGADALAAVSLAFPVVMLLTALTALAGGGMSSLLARHLGAGSRTRASAVFAGAHGLALALSVVLILAALTIGPATISFLAGGNPAVAAPARDYLLILILGAPVQFGLGLHADALRNEGRAGLIALLSVLVNLLNIAANYTAIVCLDLGVAGSAAGTVAAQALGLSLLVAVRGRSSSLLPLAALLRDNWLSGWRQILALGLPLSLSFIGMALVVSTVLVAIGTDADGADQATCVAAYGVVTRMLGLAFLPQMAIALSTQSITGNNVGAGRVDRARAALRLAMASAFLWCLSVALAGMFAGGTLGALFSTDPAIATAVGAIMRPMTALYAITGPILVMAMHFQAMGYPSRTAVLTLAKPWILTPALIVALNAAFGARGLWFAFPVADAVLFALALTIIFWFRVPDTAPLAPQAKEVA</sequence>
<name>A0ABQ1ICD8_9PROT</name>
<evidence type="ECO:0000313" key="11">
    <source>
        <dbReference type="EMBL" id="GGB33852.1"/>
    </source>
</evidence>
<evidence type="ECO:0000256" key="3">
    <source>
        <dbReference type="ARBA" id="ARBA00022106"/>
    </source>
</evidence>
<dbReference type="RefSeq" id="WP_188576171.1">
    <property type="nucleotide sequence ID" value="NZ_BMDZ01000011.1"/>
</dbReference>
<dbReference type="Proteomes" id="UP000603352">
    <property type="component" value="Unassembled WGS sequence"/>
</dbReference>
<feature type="transmembrane region" description="Helical" evidence="10">
    <location>
        <begin position="369"/>
        <end position="389"/>
    </location>
</feature>
<evidence type="ECO:0000313" key="12">
    <source>
        <dbReference type="Proteomes" id="UP000603352"/>
    </source>
</evidence>
<feature type="transmembrane region" description="Helical" evidence="10">
    <location>
        <begin position="284"/>
        <end position="306"/>
    </location>
</feature>
<feature type="transmembrane region" description="Helical" evidence="10">
    <location>
        <begin position="62"/>
        <end position="86"/>
    </location>
</feature>
<feature type="transmembrane region" description="Helical" evidence="10">
    <location>
        <begin position="199"/>
        <end position="221"/>
    </location>
</feature>
<proteinExistence type="inferred from homology"/>
<feature type="transmembrane region" description="Helical" evidence="10">
    <location>
        <begin position="429"/>
        <end position="450"/>
    </location>
</feature>
<evidence type="ECO:0000256" key="10">
    <source>
        <dbReference type="SAM" id="Phobius"/>
    </source>
</evidence>
<evidence type="ECO:0000256" key="2">
    <source>
        <dbReference type="ARBA" id="ARBA00008417"/>
    </source>
</evidence>
<feature type="transmembrane region" description="Helical" evidence="10">
    <location>
        <begin position="107"/>
        <end position="132"/>
    </location>
</feature>
<keyword evidence="8 10" id="KW-0472">Membrane</keyword>
<dbReference type="Pfam" id="PF01554">
    <property type="entry name" value="MatE"/>
    <property type="match status" value="2"/>
</dbReference>
<evidence type="ECO:0000256" key="9">
    <source>
        <dbReference type="ARBA" id="ARBA00023251"/>
    </source>
</evidence>
<dbReference type="InterPro" id="IPR048279">
    <property type="entry name" value="MdtK-like"/>
</dbReference>
<keyword evidence="7 10" id="KW-1133">Transmembrane helix</keyword>
<comment type="similarity">
    <text evidence="2">Belongs to the multi antimicrobial extrusion (MATE) (TC 2.A.66.1) family. MepA subfamily.</text>
</comment>
<feature type="transmembrane region" description="Helical" evidence="10">
    <location>
        <begin position="401"/>
        <end position="423"/>
    </location>
</feature>
<feature type="transmembrane region" description="Helical" evidence="10">
    <location>
        <begin position="327"/>
        <end position="349"/>
    </location>
</feature>
<accession>A0ABQ1ICD8</accession>
<evidence type="ECO:0000256" key="1">
    <source>
        <dbReference type="ARBA" id="ARBA00004429"/>
    </source>
</evidence>
<evidence type="ECO:0000256" key="8">
    <source>
        <dbReference type="ARBA" id="ARBA00023136"/>
    </source>
</evidence>
<keyword evidence="9" id="KW-0046">Antibiotic resistance</keyword>
<organism evidence="11 12">
    <name type="scientific">Tistrella bauzanensis</name>
    <dbReference type="NCBI Taxonomy" id="657419"/>
    <lineage>
        <taxon>Bacteria</taxon>
        <taxon>Pseudomonadati</taxon>
        <taxon>Pseudomonadota</taxon>
        <taxon>Alphaproteobacteria</taxon>
        <taxon>Geminicoccales</taxon>
        <taxon>Geminicoccaceae</taxon>
        <taxon>Tistrella</taxon>
    </lineage>
</organism>
<feature type="transmembrane region" description="Helical" evidence="10">
    <location>
        <begin position="22"/>
        <end position="42"/>
    </location>
</feature>
<reference evidence="12" key="1">
    <citation type="journal article" date="2019" name="Int. J. Syst. Evol. Microbiol.">
        <title>The Global Catalogue of Microorganisms (GCM) 10K type strain sequencing project: providing services to taxonomists for standard genome sequencing and annotation.</title>
        <authorList>
            <consortium name="The Broad Institute Genomics Platform"/>
            <consortium name="The Broad Institute Genome Sequencing Center for Infectious Disease"/>
            <person name="Wu L."/>
            <person name="Ma J."/>
        </authorList>
    </citation>
    <scope>NUCLEOTIDE SEQUENCE [LARGE SCALE GENOMIC DNA]</scope>
    <source>
        <strain evidence="12">CGMCC 1.10188</strain>
    </source>
</reference>
<dbReference type="InterPro" id="IPR002528">
    <property type="entry name" value="MATE_fam"/>
</dbReference>
<keyword evidence="4" id="KW-0813">Transport</keyword>
<keyword evidence="5" id="KW-1003">Cell membrane</keyword>
<evidence type="ECO:0000256" key="7">
    <source>
        <dbReference type="ARBA" id="ARBA00022989"/>
    </source>
</evidence>